<feature type="compositionally biased region" description="Polar residues" evidence="3">
    <location>
        <begin position="1268"/>
        <end position="1284"/>
    </location>
</feature>
<dbReference type="GO" id="GO:0000339">
    <property type="term" value="F:RNA cap binding"/>
    <property type="evidence" value="ECO:0007669"/>
    <property type="project" value="InterPro"/>
</dbReference>
<feature type="compositionally biased region" description="Low complexity" evidence="3">
    <location>
        <begin position="333"/>
        <end position="347"/>
    </location>
</feature>
<dbReference type="Pfam" id="PF05383">
    <property type="entry name" value="La"/>
    <property type="match status" value="1"/>
</dbReference>
<evidence type="ECO:0000313" key="6">
    <source>
        <dbReference type="Proteomes" id="UP000616769"/>
    </source>
</evidence>
<feature type="domain" description="HTH La-type RNA-binding" evidence="4">
    <location>
        <begin position="511"/>
        <end position="602"/>
    </location>
</feature>
<feature type="compositionally biased region" description="Basic and acidic residues" evidence="3">
    <location>
        <begin position="704"/>
        <end position="714"/>
    </location>
</feature>
<dbReference type="GO" id="GO:0005829">
    <property type="term" value="C:cytosol"/>
    <property type="evidence" value="ECO:0007669"/>
    <property type="project" value="TreeGrafter"/>
</dbReference>
<feature type="region of interest" description="Disordered" evidence="3">
    <location>
        <begin position="749"/>
        <end position="797"/>
    </location>
</feature>
<sequence length="1346" mass="151805">MPVSTTIANYSKSTTATATASQTKWPLKNGTIGSNHNHYYHTNQHQHHLDKSKNLHQSYSLSYSNNDWPSLNEVNELSNNKRNSGEMVINESTSTINNVQQLDINESKENKEQESSMNSTANCNNVEIKNGIKNSNNHKRSTANSASYSSYDTVTTTTTSSSTTNSSDAAINGPDEDELIDIDSNEKLNSGLSSVSGDKNKSKKKGQKKWVPLELGLPPTKIRSKIVNRSNDYFGNELLNNTNDYDEFKASRFGSINGPGNSTVGMNRNRSYRRDRRIMTSLSDERYAKGSSNFSSNYNPHNQNAKYNAQYFENETSSSSTSATTGNKKTLISSSSLNNESRQSSMSVTAPLSHSPATIFQQSVVYPPAPVYARRNPNSITGRGGRARGGSLIGRNVGRISRMQLSSESLVSGAAGPQNPINGASGSSSSSKPLLNTANIQPLSTSSGASAPADETFQTPTYAYDYEFATGNATGPIEINSLQSIAANSTAANPPTFMPSTSYFFNTPYQMFTSNDVKEMLRQQIEYYFSEENLQRDFFLRRKMDENGFLPISLIASFHRVQALTQDFTFVVDALANSQLVEVVDGIKVRTRINPEKWPIPDNQNFVTNHTINSMSNPHHEFFVDPAISNEHDANAQVNPVFHQQQLYLSSNSEAGDNYEKSNDPEIEYSIEKWKTLNIENEFEIVANNSNQEKKSSSTLSPSIEEKSDDRQQKVIDSCETAEKNFQKTDHSKNVDKSVDEKSLAIENIPCDKNSPKQGSVVSDCDKSNEKCGLKESPPNKPTEDWKPVRSKKNKSRVRPIENVGYANKNANANSKFTNDRAKGWTNRAKITKEMVQIINDGLHYYQNILCPNDNHRNESDKTLDCITQKEFEINSGSPKTSSDQKSTTPPLPPSGNDDKNKKLQTNCEELSSSKVSSNSRFHPAPEQHKNLSVGSPRKQKTRHYNDPPIESHIGWLLDARHHYDQRQRMPELNSNENDSKKANSTNQEVCDVPCNTEFSSVSFGNEEMKTVNKDIDQQLSSTSLSSASLPKFEHPSHSLLKDNGFTQHSYHKFRQHCLKERKHLGIGQSQEMSTLYRFWSFFLREFFNRTMYEEFRQLALEDSRMGFRYGIECLFRFYSYGLEKRFRKDLFQDFQRETIRDVNAGELYGLEKFWAFRKYYPNWPSIENLVEPSLLEKINHYKSVDDFRLEAKIFNQREIQNKRKREEYLKNLRHHHGPQENKFHHKVKNSNEAVTAQGHGLRSHSKQKNQQIGDENRHVSKQENRSSKANLTSSQVNTLSTKQPMRPSNQNNIKSSQPQPPSSSDEPSEISSQNQPQPQPILKSPTSNSPTSFAAIVAASKPKKA</sequence>
<dbReference type="VEuPathDB" id="VectorBase:SSCA003921"/>
<dbReference type="PANTHER" id="PTHR22792">
    <property type="entry name" value="LUPUS LA PROTEIN-RELATED"/>
    <property type="match status" value="1"/>
</dbReference>
<proteinExistence type="predicted"/>
<evidence type="ECO:0000259" key="4">
    <source>
        <dbReference type="PROSITE" id="PS50961"/>
    </source>
</evidence>
<dbReference type="Pfam" id="PF21071">
    <property type="entry name" value="LARP1_HEAT"/>
    <property type="match status" value="1"/>
</dbReference>
<evidence type="ECO:0000313" key="5">
    <source>
        <dbReference type="EMBL" id="KPM08720.1"/>
    </source>
</evidence>
<dbReference type="OrthoDB" id="340227at2759"/>
<dbReference type="PANTHER" id="PTHR22792:SF132">
    <property type="entry name" value="LA-RELATED PROTEIN 1"/>
    <property type="match status" value="1"/>
</dbReference>
<feature type="compositionally biased region" description="Acidic residues" evidence="3">
    <location>
        <begin position="174"/>
        <end position="183"/>
    </location>
</feature>
<feature type="region of interest" description="Disordered" evidence="3">
    <location>
        <begin position="408"/>
        <end position="454"/>
    </location>
</feature>
<feature type="compositionally biased region" description="Gly residues" evidence="3">
    <location>
        <begin position="382"/>
        <end position="392"/>
    </location>
</feature>
<feature type="region of interest" description="Disordered" evidence="3">
    <location>
        <begin position="874"/>
        <end position="949"/>
    </location>
</feature>
<feature type="region of interest" description="Disordered" evidence="3">
    <location>
        <begin position="1236"/>
        <end position="1333"/>
    </location>
</feature>
<accession>A0A132AE54</accession>
<feature type="region of interest" description="Disordered" evidence="3">
    <location>
        <begin position="688"/>
        <end position="714"/>
    </location>
</feature>
<dbReference type="InterPro" id="IPR006607">
    <property type="entry name" value="DM15"/>
</dbReference>
<dbReference type="Proteomes" id="UP000616769">
    <property type="component" value="Unassembled WGS sequence"/>
</dbReference>
<name>A0A132AE54_SARSC</name>
<dbReference type="GO" id="GO:0048255">
    <property type="term" value="P:mRNA stabilization"/>
    <property type="evidence" value="ECO:0007669"/>
    <property type="project" value="InterPro"/>
</dbReference>
<feature type="region of interest" description="Disordered" evidence="3">
    <location>
        <begin position="129"/>
        <end position="208"/>
    </location>
</feature>
<dbReference type="FunFam" id="1.10.10.10:FF:000131">
    <property type="entry name" value="la-related protein 1B isoform X2"/>
    <property type="match status" value="1"/>
</dbReference>
<feature type="region of interest" description="Disordered" evidence="3">
    <location>
        <begin position="375"/>
        <end position="395"/>
    </location>
</feature>
<reference evidence="5 6" key="1">
    <citation type="journal article" date="2015" name="Parasit. Vectors">
        <title>Draft genome of the scabies mite.</title>
        <authorList>
            <person name="Rider S.D.Jr."/>
            <person name="Morgan M.S."/>
            <person name="Arlian L.G."/>
        </authorList>
    </citation>
    <scope>NUCLEOTIDE SEQUENCE [LARGE SCALE GENOMIC DNA]</scope>
    <source>
        <strain evidence="5">Arlian Lab</strain>
    </source>
</reference>
<feature type="compositionally biased region" description="Low complexity" evidence="3">
    <location>
        <begin position="1288"/>
        <end position="1317"/>
    </location>
</feature>
<organism evidence="5 6">
    <name type="scientific">Sarcoptes scabiei</name>
    <name type="common">Itch mite</name>
    <name type="synonym">Acarus scabiei</name>
    <dbReference type="NCBI Taxonomy" id="52283"/>
    <lineage>
        <taxon>Eukaryota</taxon>
        <taxon>Metazoa</taxon>
        <taxon>Ecdysozoa</taxon>
        <taxon>Arthropoda</taxon>
        <taxon>Chelicerata</taxon>
        <taxon>Arachnida</taxon>
        <taxon>Acari</taxon>
        <taxon>Acariformes</taxon>
        <taxon>Sarcoptiformes</taxon>
        <taxon>Astigmata</taxon>
        <taxon>Psoroptidia</taxon>
        <taxon>Sarcoptoidea</taxon>
        <taxon>Sarcoptidae</taxon>
        <taxon>Sarcoptinae</taxon>
        <taxon>Sarcoptes</taxon>
    </lineage>
</organism>
<keyword evidence="1" id="KW-0694">RNA-binding</keyword>
<dbReference type="Gene3D" id="1.10.10.10">
    <property type="entry name" value="Winged helix-like DNA-binding domain superfamily/Winged helix DNA-binding domain"/>
    <property type="match status" value="1"/>
</dbReference>
<comment type="caution">
    <text evidence="5">The sequence shown here is derived from an EMBL/GenBank/DDBJ whole genome shotgun (WGS) entry which is preliminary data.</text>
</comment>
<dbReference type="InterPro" id="IPR036388">
    <property type="entry name" value="WH-like_DNA-bd_sf"/>
</dbReference>
<dbReference type="SMART" id="SM00715">
    <property type="entry name" value="LA"/>
    <property type="match status" value="1"/>
</dbReference>
<evidence type="ECO:0000256" key="1">
    <source>
        <dbReference type="ARBA" id="ARBA00022884"/>
    </source>
</evidence>
<evidence type="ECO:0000256" key="3">
    <source>
        <dbReference type="SAM" id="MobiDB-lite"/>
    </source>
</evidence>
<dbReference type="SMART" id="SM00684">
    <property type="entry name" value="DM15"/>
    <property type="match status" value="3"/>
</dbReference>
<dbReference type="PROSITE" id="PS50961">
    <property type="entry name" value="HTH_LA"/>
    <property type="match status" value="1"/>
</dbReference>
<dbReference type="GO" id="GO:0045727">
    <property type="term" value="P:positive regulation of translation"/>
    <property type="evidence" value="ECO:0007669"/>
    <property type="project" value="TreeGrafter"/>
</dbReference>
<feature type="region of interest" description="Disordered" evidence="3">
    <location>
        <begin position="317"/>
        <end position="350"/>
    </location>
</feature>
<protein>
    <recommendedName>
        <fullName evidence="2">La-related protein 1</fullName>
    </recommendedName>
</protein>
<dbReference type="InterPro" id="IPR045180">
    <property type="entry name" value="La_dom_prot"/>
</dbReference>
<dbReference type="GO" id="GO:0010494">
    <property type="term" value="C:cytoplasmic stress granule"/>
    <property type="evidence" value="ECO:0007669"/>
    <property type="project" value="TreeGrafter"/>
</dbReference>
<feature type="compositionally biased region" description="Polar residues" evidence="3">
    <location>
        <begin position="688"/>
        <end position="702"/>
    </location>
</feature>
<dbReference type="InterPro" id="IPR036390">
    <property type="entry name" value="WH_DNA-bd_sf"/>
</dbReference>
<dbReference type="EMBL" id="JXLN01012651">
    <property type="protein sequence ID" value="KPM08720.1"/>
    <property type="molecule type" value="Genomic_DNA"/>
</dbReference>
<evidence type="ECO:0000256" key="2">
    <source>
        <dbReference type="ARBA" id="ARBA00072183"/>
    </source>
</evidence>
<dbReference type="InterPro" id="IPR006630">
    <property type="entry name" value="La_HTH"/>
</dbReference>
<feature type="compositionally biased region" description="Polar residues" evidence="3">
    <location>
        <begin position="432"/>
        <end position="449"/>
    </location>
</feature>
<dbReference type="GO" id="GO:0008187">
    <property type="term" value="F:poly-pyrimidine tract binding"/>
    <property type="evidence" value="ECO:0007669"/>
    <property type="project" value="UniProtKB-ARBA"/>
</dbReference>
<feature type="compositionally biased region" description="Basic and acidic residues" evidence="3">
    <location>
        <begin position="1255"/>
        <end position="1267"/>
    </location>
</feature>
<feature type="compositionally biased region" description="Low complexity" evidence="3">
    <location>
        <begin position="145"/>
        <end position="169"/>
    </location>
</feature>
<feature type="compositionally biased region" description="Polar residues" evidence="3">
    <location>
        <begin position="875"/>
        <end position="889"/>
    </location>
</feature>
<feature type="compositionally biased region" description="Basic and acidic residues" evidence="3">
    <location>
        <begin position="764"/>
        <end position="774"/>
    </location>
</feature>
<gene>
    <name evidence="5" type="ORF">QR98_0072440</name>
</gene>
<dbReference type="SUPFAM" id="SSF46785">
    <property type="entry name" value="Winged helix' DNA-binding domain"/>
    <property type="match status" value="1"/>
</dbReference>